<dbReference type="Proteomes" id="UP000821845">
    <property type="component" value="Chromosome 6"/>
</dbReference>
<organism evidence="1 2">
    <name type="scientific">Hyalomma asiaticum</name>
    <name type="common">Tick</name>
    <dbReference type="NCBI Taxonomy" id="266040"/>
    <lineage>
        <taxon>Eukaryota</taxon>
        <taxon>Metazoa</taxon>
        <taxon>Ecdysozoa</taxon>
        <taxon>Arthropoda</taxon>
        <taxon>Chelicerata</taxon>
        <taxon>Arachnida</taxon>
        <taxon>Acari</taxon>
        <taxon>Parasitiformes</taxon>
        <taxon>Ixodida</taxon>
        <taxon>Ixodoidea</taxon>
        <taxon>Ixodidae</taxon>
        <taxon>Hyalomminae</taxon>
        <taxon>Hyalomma</taxon>
    </lineage>
</organism>
<gene>
    <name evidence="1" type="ORF">HPB50_002314</name>
</gene>
<keyword evidence="2" id="KW-1185">Reference proteome</keyword>
<dbReference type="EMBL" id="CM023486">
    <property type="protein sequence ID" value="KAH6927353.1"/>
    <property type="molecule type" value="Genomic_DNA"/>
</dbReference>
<comment type="caution">
    <text evidence="1">The sequence shown here is derived from an EMBL/GenBank/DDBJ whole genome shotgun (WGS) entry which is preliminary data.</text>
</comment>
<evidence type="ECO:0000313" key="1">
    <source>
        <dbReference type="EMBL" id="KAH6927353.1"/>
    </source>
</evidence>
<protein>
    <submittedName>
        <fullName evidence="1">Uncharacterized protein</fullName>
    </submittedName>
</protein>
<accession>A0ACB7RY03</accession>
<proteinExistence type="predicted"/>
<evidence type="ECO:0000313" key="2">
    <source>
        <dbReference type="Proteomes" id="UP000821845"/>
    </source>
</evidence>
<reference evidence="1" key="1">
    <citation type="submission" date="2020-05" db="EMBL/GenBank/DDBJ databases">
        <title>Large-scale comparative analyses of tick genomes elucidate their genetic diversity and vector capacities.</title>
        <authorList>
            <person name="Jia N."/>
            <person name="Wang J."/>
            <person name="Shi W."/>
            <person name="Du L."/>
            <person name="Sun Y."/>
            <person name="Zhan W."/>
            <person name="Jiang J."/>
            <person name="Wang Q."/>
            <person name="Zhang B."/>
            <person name="Ji P."/>
            <person name="Sakyi L.B."/>
            <person name="Cui X."/>
            <person name="Yuan T."/>
            <person name="Jiang B."/>
            <person name="Yang W."/>
            <person name="Lam T.T.-Y."/>
            <person name="Chang Q."/>
            <person name="Ding S."/>
            <person name="Wang X."/>
            <person name="Zhu J."/>
            <person name="Ruan X."/>
            <person name="Zhao L."/>
            <person name="Wei J."/>
            <person name="Que T."/>
            <person name="Du C."/>
            <person name="Cheng J."/>
            <person name="Dai P."/>
            <person name="Han X."/>
            <person name="Huang E."/>
            <person name="Gao Y."/>
            <person name="Liu J."/>
            <person name="Shao H."/>
            <person name="Ye R."/>
            <person name="Li L."/>
            <person name="Wei W."/>
            <person name="Wang X."/>
            <person name="Wang C."/>
            <person name="Yang T."/>
            <person name="Huo Q."/>
            <person name="Li W."/>
            <person name="Guo W."/>
            <person name="Chen H."/>
            <person name="Zhou L."/>
            <person name="Ni X."/>
            <person name="Tian J."/>
            <person name="Zhou Y."/>
            <person name="Sheng Y."/>
            <person name="Liu T."/>
            <person name="Pan Y."/>
            <person name="Xia L."/>
            <person name="Li J."/>
            <person name="Zhao F."/>
            <person name="Cao W."/>
        </authorList>
    </citation>
    <scope>NUCLEOTIDE SEQUENCE</scope>
    <source>
        <strain evidence="1">Hyas-2018</strain>
    </source>
</reference>
<name>A0ACB7RY03_HYAAI</name>
<sequence length="422" mass="47006">MLIRLSRAPSSALLFGAGPQDLSASPAIGLYHHTSTEHMLALGVHNTLEEIMEAQRTAQYHRLAQTRTGRAILNRIGMEIPHTSPREAAALPQDVMRKIRIPPAPRHMHPQNDQERRTARAVALTKSHRNDPHAYYVDVAKYHNVKNAYTAAVLRASTGELVSAGSIRCRTPAQAEEYAIALAMHATACRTIISDSKTAVTNISQNSVYPTTARALTSTAQNGRLATNVTIKWFPAHAGKLDESVGPNRNEEADREAHALTRRGLPSSLPDMREADPTEAKAENANSEEFAITKYGEVLQWYRASRNKYPPPHRDLTRKEATTFRQLQARAIWTPVWAKHVCPEIYHTDTCQRCKKARATQSHILWECSPPAPNTQDIEMPDNIGNKITSTDLETQRAVVQHVLELLDRQKPETSSRSRGNG</sequence>